<evidence type="ECO:0000313" key="8">
    <source>
        <dbReference type="EMBL" id="OMJ90681.1"/>
    </source>
</evidence>
<evidence type="ECO:0000256" key="1">
    <source>
        <dbReference type="ARBA" id="ARBA00004141"/>
    </source>
</evidence>
<organism evidence="8 9">
    <name type="scientific">Stentor coeruleus</name>
    <dbReference type="NCBI Taxonomy" id="5963"/>
    <lineage>
        <taxon>Eukaryota</taxon>
        <taxon>Sar</taxon>
        <taxon>Alveolata</taxon>
        <taxon>Ciliophora</taxon>
        <taxon>Postciliodesmatophora</taxon>
        <taxon>Heterotrichea</taxon>
        <taxon>Heterotrichida</taxon>
        <taxon>Stentoridae</taxon>
        <taxon>Stentor</taxon>
    </lineage>
</organism>
<feature type="transmembrane region" description="Helical" evidence="6">
    <location>
        <begin position="139"/>
        <end position="158"/>
    </location>
</feature>
<dbReference type="InterPro" id="IPR003938">
    <property type="entry name" value="K_chnl_volt-dep_EAG/ELK/ERG"/>
</dbReference>
<dbReference type="PANTHER" id="PTHR47823:SF9">
    <property type="entry name" value="CHROMOSOME UNDETERMINED SCAFFOLD_10, WHOLE GENOME SHOTGUN SEQUENCE"/>
    <property type="match status" value="1"/>
</dbReference>
<feature type="domain" description="Ion transport" evidence="7">
    <location>
        <begin position="104"/>
        <end position="356"/>
    </location>
</feature>
<feature type="transmembrane region" description="Helical" evidence="6">
    <location>
        <begin position="108"/>
        <end position="127"/>
    </location>
</feature>
<evidence type="ECO:0000256" key="6">
    <source>
        <dbReference type="SAM" id="Phobius"/>
    </source>
</evidence>
<dbReference type="Gene3D" id="1.10.287.70">
    <property type="match status" value="1"/>
</dbReference>
<dbReference type="SUPFAM" id="SSF51206">
    <property type="entry name" value="cAMP-binding domain-like"/>
    <property type="match status" value="1"/>
</dbReference>
<dbReference type="SUPFAM" id="SSF81324">
    <property type="entry name" value="Voltage-gated potassium channels"/>
    <property type="match status" value="1"/>
</dbReference>
<dbReference type="PRINTS" id="PR01463">
    <property type="entry name" value="EAGCHANLFMLY"/>
</dbReference>
<feature type="region of interest" description="Disordered" evidence="5">
    <location>
        <begin position="1"/>
        <end position="21"/>
    </location>
</feature>
<accession>A0A1R2CNW5</accession>
<sequence length="678" mass="80235">MWTRIFKRRKGNPMNSTESNKKRIGRVSVLGKKINLSFDNREQIKHKSLFTRTRLSVLGLGIKDAGIMKSDEFQAFLSHMTIREQLELKKNNHLVIPMDSKIKKSFDLFIDMLIIYSALTSVFYLAFQQYRLSDEIIDTLVWICFIVDFCLNFITEVVNKRKQHIKNIKIITKKYLKKWFVIDLLGIIPLRWAGHANTEFFFRSFRVFKCGRLYKRIKIDKVADFISEKLFSEKNKMRKKFKVFILETWLLVKNVLALILGTYTLACLWFFYVNLIYTHNQEKDYYVEHFEMNEKSRISQFLTSWYFIFSTFATVGFGDFFPTNNYEMIFGIILVLTAPSWFAFIMGNVIGVIKKLEDLWGTPDQMGRLNIWISWIELSHGFMPALLKKKINTHYLHYFKNDRLDKMAYFQTDDITPLIEPQCELYLNLPENLKHKVLEYIFDDIFYRFRYFFRHFSQEKYEMAKFLQPRIYKAYSIIIEIDEEVNEILFSNSGKFQIGIKVGDEYKELVTISQNFIIGDYFVINNIKPNIQFIAVTNVHGYSMPSFILKSFIQSNPLGMKNYTSLMMRCYKLIDQKISEIQINQETSAVENSLKAFSEGFDDIIPAKYVLTDSIVESEYSILTDFEKIEQGVDNMKITRKNLLARLKNKLKDHLGKTIGVKKQCQFSENFILEKQLE</sequence>
<keyword evidence="2 6" id="KW-0812">Transmembrane</keyword>
<protein>
    <recommendedName>
        <fullName evidence="7">Ion transport domain-containing protein</fullName>
    </recommendedName>
</protein>
<dbReference type="OrthoDB" id="417811at2759"/>
<dbReference type="PANTHER" id="PTHR47823">
    <property type="entry name" value="ION_TRANS DOMAIN-CONTAINING PROTEIN"/>
    <property type="match status" value="1"/>
</dbReference>
<name>A0A1R2CNW5_9CILI</name>
<feature type="transmembrane region" description="Helical" evidence="6">
    <location>
        <begin position="179"/>
        <end position="196"/>
    </location>
</feature>
<dbReference type="GO" id="GO:0016020">
    <property type="term" value="C:membrane"/>
    <property type="evidence" value="ECO:0007669"/>
    <property type="project" value="UniProtKB-SubCell"/>
</dbReference>
<comment type="subcellular location">
    <subcellularLocation>
        <location evidence="1">Membrane</location>
        <topology evidence="1">Multi-pass membrane protein</topology>
    </subcellularLocation>
</comment>
<dbReference type="Pfam" id="PF00520">
    <property type="entry name" value="Ion_trans"/>
    <property type="match status" value="1"/>
</dbReference>
<dbReference type="InterPro" id="IPR018490">
    <property type="entry name" value="cNMP-bd_dom_sf"/>
</dbReference>
<evidence type="ECO:0000256" key="2">
    <source>
        <dbReference type="ARBA" id="ARBA00022692"/>
    </source>
</evidence>
<dbReference type="Proteomes" id="UP000187209">
    <property type="component" value="Unassembled WGS sequence"/>
</dbReference>
<proteinExistence type="predicted"/>
<feature type="transmembrane region" description="Helical" evidence="6">
    <location>
        <begin position="255"/>
        <end position="277"/>
    </location>
</feature>
<dbReference type="GO" id="GO:0005249">
    <property type="term" value="F:voltage-gated potassium channel activity"/>
    <property type="evidence" value="ECO:0007669"/>
    <property type="project" value="InterPro"/>
</dbReference>
<keyword evidence="3 6" id="KW-1133">Transmembrane helix</keyword>
<dbReference type="AlphaFoldDB" id="A0A1R2CNW5"/>
<evidence type="ECO:0000256" key="5">
    <source>
        <dbReference type="SAM" id="MobiDB-lite"/>
    </source>
</evidence>
<gene>
    <name evidence="8" type="ORF">SteCoe_6965</name>
</gene>
<keyword evidence="9" id="KW-1185">Reference proteome</keyword>
<dbReference type="EMBL" id="MPUH01000098">
    <property type="protein sequence ID" value="OMJ90681.1"/>
    <property type="molecule type" value="Genomic_DNA"/>
</dbReference>
<keyword evidence="4 6" id="KW-0472">Membrane</keyword>
<evidence type="ECO:0000256" key="4">
    <source>
        <dbReference type="ARBA" id="ARBA00023136"/>
    </source>
</evidence>
<evidence type="ECO:0000313" key="9">
    <source>
        <dbReference type="Proteomes" id="UP000187209"/>
    </source>
</evidence>
<dbReference type="Gene3D" id="2.60.120.10">
    <property type="entry name" value="Jelly Rolls"/>
    <property type="match status" value="1"/>
</dbReference>
<dbReference type="InterPro" id="IPR005821">
    <property type="entry name" value="Ion_trans_dom"/>
</dbReference>
<feature type="transmembrane region" description="Helical" evidence="6">
    <location>
        <begin position="329"/>
        <end position="353"/>
    </location>
</feature>
<evidence type="ECO:0000259" key="7">
    <source>
        <dbReference type="Pfam" id="PF00520"/>
    </source>
</evidence>
<reference evidence="8 9" key="1">
    <citation type="submission" date="2016-11" db="EMBL/GenBank/DDBJ databases">
        <title>The macronuclear genome of Stentor coeruleus: a giant cell with tiny introns.</title>
        <authorList>
            <person name="Slabodnick M."/>
            <person name="Ruby J.G."/>
            <person name="Reiff S.B."/>
            <person name="Swart E.C."/>
            <person name="Gosai S."/>
            <person name="Prabakaran S."/>
            <person name="Witkowska E."/>
            <person name="Larue G.E."/>
            <person name="Fisher S."/>
            <person name="Freeman R.M."/>
            <person name="Gunawardena J."/>
            <person name="Chu W."/>
            <person name="Stover N.A."/>
            <person name="Gregory B.D."/>
            <person name="Nowacki M."/>
            <person name="Derisi J."/>
            <person name="Roy S.W."/>
            <person name="Marshall W.F."/>
            <person name="Sood P."/>
        </authorList>
    </citation>
    <scope>NUCLEOTIDE SEQUENCE [LARGE SCALE GENOMIC DNA]</scope>
    <source>
        <strain evidence="8">WM001</strain>
    </source>
</reference>
<evidence type="ECO:0000256" key="3">
    <source>
        <dbReference type="ARBA" id="ARBA00022989"/>
    </source>
</evidence>
<feature type="transmembrane region" description="Helical" evidence="6">
    <location>
        <begin position="298"/>
        <end position="317"/>
    </location>
</feature>
<feature type="compositionally biased region" description="Basic residues" evidence="5">
    <location>
        <begin position="1"/>
        <end position="11"/>
    </location>
</feature>
<comment type="caution">
    <text evidence="8">The sequence shown here is derived from an EMBL/GenBank/DDBJ whole genome shotgun (WGS) entry which is preliminary data.</text>
</comment>
<dbReference type="InterPro" id="IPR014710">
    <property type="entry name" value="RmlC-like_jellyroll"/>
</dbReference>